<proteinExistence type="predicted"/>
<dbReference type="EMBL" id="KV013340">
    <property type="protein sequence ID" value="KZV23916.1"/>
    <property type="molecule type" value="Genomic_DNA"/>
</dbReference>
<organism evidence="2 3">
    <name type="scientific">Dorcoceras hygrometricum</name>
    <dbReference type="NCBI Taxonomy" id="472368"/>
    <lineage>
        <taxon>Eukaryota</taxon>
        <taxon>Viridiplantae</taxon>
        <taxon>Streptophyta</taxon>
        <taxon>Embryophyta</taxon>
        <taxon>Tracheophyta</taxon>
        <taxon>Spermatophyta</taxon>
        <taxon>Magnoliopsida</taxon>
        <taxon>eudicotyledons</taxon>
        <taxon>Gunneridae</taxon>
        <taxon>Pentapetalae</taxon>
        <taxon>asterids</taxon>
        <taxon>lamiids</taxon>
        <taxon>Lamiales</taxon>
        <taxon>Gesneriaceae</taxon>
        <taxon>Didymocarpoideae</taxon>
        <taxon>Trichosporeae</taxon>
        <taxon>Loxocarpinae</taxon>
        <taxon>Dorcoceras</taxon>
    </lineage>
</organism>
<reference evidence="2 3" key="1">
    <citation type="journal article" date="2015" name="Proc. Natl. Acad. Sci. U.S.A.">
        <title>The resurrection genome of Boea hygrometrica: A blueprint for survival of dehydration.</title>
        <authorList>
            <person name="Xiao L."/>
            <person name="Yang G."/>
            <person name="Zhang L."/>
            <person name="Yang X."/>
            <person name="Zhao S."/>
            <person name="Ji Z."/>
            <person name="Zhou Q."/>
            <person name="Hu M."/>
            <person name="Wang Y."/>
            <person name="Chen M."/>
            <person name="Xu Y."/>
            <person name="Jin H."/>
            <person name="Xiao X."/>
            <person name="Hu G."/>
            <person name="Bao F."/>
            <person name="Hu Y."/>
            <person name="Wan P."/>
            <person name="Li L."/>
            <person name="Deng X."/>
            <person name="Kuang T."/>
            <person name="Xiang C."/>
            <person name="Zhu J.K."/>
            <person name="Oliver M.J."/>
            <person name="He Y."/>
        </authorList>
    </citation>
    <scope>NUCLEOTIDE SEQUENCE [LARGE SCALE GENOMIC DNA]</scope>
    <source>
        <strain evidence="3">cv. XS01</strain>
    </source>
</reference>
<evidence type="ECO:0000256" key="1">
    <source>
        <dbReference type="SAM" id="MobiDB-lite"/>
    </source>
</evidence>
<gene>
    <name evidence="2" type="ORF">F511_22491</name>
</gene>
<dbReference type="OrthoDB" id="1111059at2759"/>
<evidence type="ECO:0000313" key="2">
    <source>
        <dbReference type="EMBL" id="KZV23916.1"/>
    </source>
</evidence>
<sequence length="143" mass="16111">METVPRGTYCIWRPKVVAPPSPILCKKSKSTGSTTRSWKFSDLLRRSNSDGKDNYVFLTPKNRGLDQKTAQKVIEASKVRKIGGTKPVSSGGAPGSPSPHEVLYTWNRAMNSEKRKKSYLPYRRDLVGFFANVNVFSRSFPHF</sequence>
<dbReference type="Proteomes" id="UP000250235">
    <property type="component" value="Unassembled WGS sequence"/>
</dbReference>
<accession>A0A2Z7AR65</accession>
<dbReference type="Pfam" id="PF07816">
    <property type="entry name" value="DUF1645"/>
    <property type="match status" value="1"/>
</dbReference>
<feature type="region of interest" description="Disordered" evidence="1">
    <location>
        <begin position="81"/>
        <end position="100"/>
    </location>
</feature>
<keyword evidence="3" id="KW-1185">Reference proteome</keyword>
<name>A0A2Z7AR65_9LAMI</name>
<dbReference type="PANTHER" id="PTHR33095:SF23">
    <property type="entry name" value="DUF1645 FAMILY PROTEIN"/>
    <property type="match status" value="1"/>
</dbReference>
<dbReference type="PANTHER" id="PTHR33095">
    <property type="entry name" value="OS07G0619500 PROTEIN"/>
    <property type="match status" value="1"/>
</dbReference>
<dbReference type="AlphaFoldDB" id="A0A2Z7AR65"/>
<dbReference type="InterPro" id="IPR012442">
    <property type="entry name" value="DUF1645_plant"/>
</dbReference>
<evidence type="ECO:0000313" key="3">
    <source>
        <dbReference type="Proteomes" id="UP000250235"/>
    </source>
</evidence>
<protein>
    <submittedName>
        <fullName evidence="2">Uncharacterized protein</fullName>
    </submittedName>
</protein>